<dbReference type="InterPro" id="IPR014001">
    <property type="entry name" value="Helicase_ATP-bd"/>
</dbReference>
<evidence type="ECO:0000259" key="3">
    <source>
        <dbReference type="PROSITE" id="PS51192"/>
    </source>
</evidence>
<dbReference type="GO" id="GO:0004386">
    <property type="term" value="F:helicase activity"/>
    <property type="evidence" value="ECO:0007669"/>
    <property type="project" value="UniProtKB-KW"/>
</dbReference>
<dbReference type="InterPro" id="IPR001650">
    <property type="entry name" value="Helicase_C-like"/>
</dbReference>
<evidence type="ECO:0000313" key="6">
    <source>
        <dbReference type="Proteomes" id="UP001501556"/>
    </source>
</evidence>
<dbReference type="InterPro" id="IPR011545">
    <property type="entry name" value="DEAD/DEAH_box_helicase_dom"/>
</dbReference>
<feature type="domain" description="Helicase C-terminal" evidence="4">
    <location>
        <begin position="236"/>
        <end position="391"/>
    </location>
</feature>
<comment type="caution">
    <text evidence="5">The sequence shown here is derived from an EMBL/GenBank/DDBJ whole genome shotgun (WGS) entry which is preliminary data.</text>
</comment>
<feature type="domain" description="Helicase ATP-binding" evidence="3">
    <location>
        <begin position="31"/>
        <end position="209"/>
    </location>
</feature>
<dbReference type="PANTHER" id="PTHR47962">
    <property type="entry name" value="ATP-DEPENDENT HELICASE LHR-RELATED-RELATED"/>
    <property type="match status" value="1"/>
</dbReference>
<keyword evidence="5" id="KW-0378">Hydrolase</keyword>
<dbReference type="Pfam" id="PF00271">
    <property type="entry name" value="Helicase_C"/>
    <property type="match status" value="1"/>
</dbReference>
<dbReference type="PROSITE" id="PS51192">
    <property type="entry name" value="HELICASE_ATP_BIND_1"/>
    <property type="match status" value="1"/>
</dbReference>
<sequence length="710" mass="79875">MSFDLLAEPIRRYVRDQRWEQLRPIQAAAIQHILASDDNFILASRTASGKTEAAFLPILSKVDFRQPGVQVLYISPLIALINDQFNRVEELCKYLDVKVTKWHGEASRAAKQKLVRQPEGIVLITPESIEAMFVNAPYSVKALFANLRYVVIDEIHSFLGTDRGVQLMSLLARLRAVSGQRFAVVGLSATIGDYAEAKHFTGEAARTKVLLDKAAKDMLTKFRYFAADGPDLPLTLLKDLYKQTSTSKALIFPNSRGLAEVVAVKLRQIADRVGGHANYFSHHSSVDKEVREYVEHFAKNNQRQPFCIACTSTLELGIDIGSVDKVVQVDAAQSIASLIQRVGRSGRRDGAPSQLLLYATSPWSLVQSLACWQLYQEGFVEPLRHARRPYDLLLHQALSIVKELAGVGRPELRRRLRANAAFTEITVVEIDEILDELLQIDWLEALGQELIIGVEGEFVVNSRDFYSMFRTETMYKVVYAGNTVGEVPYSPQLQENENLLLAARVWKIKLLDLPAKRIEVVPAHDGKKPLFFGGGGTVHPRIRQEMLGLLLADTIPPELDAPSRGALQELRQDFAGFPWSTPPEHERPIIVKDKFLIFYTFTGTKINRSLAFLIKSLDLEATYDEATSSFLLPLPPRLLPELFEQLRLFIDDIDFHLAAALTQNPALLDFAKWSPALPLPYQCAILKERYFDFEGTREFLSSTVIITKTE</sequence>
<dbReference type="InterPro" id="IPR027417">
    <property type="entry name" value="P-loop_NTPase"/>
</dbReference>
<organism evidence="5 6">
    <name type="scientific">Hymenobacter antarcticus</name>
    <dbReference type="NCBI Taxonomy" id="486270"/>
    <lineage>
        <taxon>Bacteria</taxon>
        <taxon>Pseudomonadati</taxon>
        <taxon>Bacteroidota</taxon>
        <taxon>Cytophagia</taxon>
        <taxon>Cytophagales</taxon>
        <taxon>Hymenobacteraceae</taxon>
        <taxon>Hymenobacter</taxon>
    </lineage>
</organism>
<accession>A0ABP7QH21</accession>
<protein>
    <submittedName>
        <fullName evidence="5">DEAD/DEAH box helicase</fullName>
    </submittedName>
</protein>
<keyword evidence="5" id="KW-0347">Helicase</keyword>
<proteinExistence type="predicted"/>
<name>A0ABP7QH21_9BACT</name>
<evidence type="ECO:0000259" key="4">
    <source>
        <dbReference type="PROSITE" id="PS51194"/>
    </source>
</evidence>
<dbReference type="SMART" id="SM00487">
    <property type="entry name" value="DEXDc"/>
    <property type="match status" value="1"/>
</dbReference>
<dbReference type="SUPFAM" id="SSF52540">
    <property type="entry name" value="P-loop containing nucleoside triphosphate hydrolases"/>
    <property type="match status" value="1"/>
</dbReference>
<keyword evidence="1" id="KW-0547">Nucleotide-binding</keyword>
<dbReference type="PROSITE" id="PS51194">
    <property type="entry name" value="HELICASE_CTER"/>
    <property type="match status" value="1"/>
</dbReference>
<dbReference type="InterPro" id="IPR052511">
    <property type="entry name" value="ATP-dep_Helicase"/>
</dbReference>
<dbReference type="Proteomes" id="UP001501556">
    <property type="component" value="Unassembled WGS sequence"/>
</dbReference>
<dbReference type="PANTHER" id="PTHR47962:SF5">
    <property type="entry name" value="ATP-DEPENDENT HELICASE LHR-RELATED"/>
    <property type="match status" value="1"/>
</dbReference>
<evidence type="ECO:0000256" key="2">
    <source>
        <dbReference type="ARBA" id="ARBA00022840"/>
    </source>
</evidence>
<dbReference type="Gene3D" id="3.40.50.300">
    <property type="entry name" value="P-loop containing nucleotide triphosphate hydrolases"/>
    <property type="match status" value="2"/>
</dbReference>
<dbReference type="SMART" id="SM00490">
    <property type="entry name" value="HELICc"/>
    <property type="match status" value="1"/>
</dbReference>
<evidence type="ECO:0000313" key="5">
    <source>
        <dbReference type="EMBL" id="GAA3982408.1"/>
    </source>
</evidence>
<gene>
    <name evidence="5" type="ORF">GCM10022407_29610</name>
</gene>
<reference evidence="6" key="1">
    <citation type="journal article" date="2019" name="Int. J. Syst. Evol. Microbiol.">
        <title>The Global Catalogue of Microorganisms (GCM) 10K type strain sequencing project: providing services to taxonomists for standard genome sequencing and annotation.</title>
        <authorList>
            <consortium name="The Broad Institute Genomics Platform"/>
            <consortium name="The Broad Institute Genome Sequencing Center for Infectious Disease"/>
            <person name="Wu L."/>
            <person name="Ma J."/>
        </authorList>
    </citation>
    <scope>NUCLEOTIDE SEQUENCE [LARGE SCALE GENOMIC DNA]</scope>
    <source>
        <strain evidence="6">JCM 17217</strain>
    </source>
</reference>
<dbReference type="Pfam" id="PF00270">
    <property type="entry name" value="DEAD"/>
    <property type="match status" value="1"/>
</dbReference>
<evidence type="ECO:0000256" key="1">
    <source>
        <dbReference type="ARBA" id="ARBA00022741"/>
    </source>
</evidence>
<dbReference type="RefSeq" id="WP_345125622.1">
    <property type="nucleotide sequence ID" value="NZ_BAABDI010000022.1"/>
</dbReference>
<dbReference type="EMBL" id="BAABDI010000022">
    <property type="protein sequence ID" value="GAA3982408.1"/>
    <property type="molecule type" value="Genomic_DNA"/>
</dbReference>
<keyword evidence="2" id="KW-0067">ATP-binding</keyword>
<keyword evidence="6" id="KW-1185">Reference proteome</keyword>